<dbReference type="Proteomes" id="UP001055811">
    <property type="component" value="Linkage Group LG08"/>
</dbReference>
<organism evidence="1 2">
    <name type="scientific">Cichorium intybus</name>
    <name type="common">Chicory</name>
    <dbReference type="NCBI Taxonomy" id="13427"/>
    <lineage>
        <taxon>Eukaryota</taxon>
        <taxon>Viridiplantae</taxon>
        <taxon>Streptophyta</taxon>
        <taxon>Embryophyta</taxon>
        <taxon>Tracheophyta</taxon>
        <taxon>Spermatophyta</taxon>
        <taxon>Magnoliopsida</taxon>
        <taxon>eudicotyledons</taxon>
        <taxon>Gunneridae</taxon>
        <taxon>Pentapetalae</taxon>
        <taxon>asterids</taxon>
        <taxon>campanulids</taxon>
        <taxon>Asterales</taxon>
        <taxon>Asteraceae</taxon>
        <taxon>Cichorioideae</taxon>
        <taxon>Cichorieae</taxon>
        <taxon>Cichoriinae</taxon>
        <taxon>Cichorium</taxon>
    </lineage>
</organism>
<dbReference type="EMBL" id="CM042016">
    <property type="protein sequence ID" value="KAI3701250.1"/>
    <property type="molecule type" value="Genomic_DNA"/>
</dbReference>
<reference evidence="2" key="1">
    <citation type="journal article" date="2022" name="Mol. Ecol. Resour.">
        <title>The genomes of chicory, endive, great burdock and yacon provide insights into Asteraceae palaeo-polyploidization history and plant inulin production.</title>
        <authorList>
            <person name="Fan W."/>
            <person name="Wang S."/>
            <person name="Wang H."/>
            <person name="Wang A."/>
            <person name="Jiang F."/>
            <person name="Liu H."/>
            <person name="Zhao H."/>
            <person name="Xu D."/>
            <person name="Zhang Y."/>
        </authorList>
    </citation>
    <scope>NUCLEOTIDE SEQUENCE [LARGE SCALE GENOMIC DNA]</scope>
    <source>
        <strain evidence="2">cv. Punajuju</strain>
    </source>
</reference>
<accession>A0ACB8ZV44</accession>
<reference evidence="1 2" key="2">
    <citation type="journal article" date="2022" name="Mol. Ecol. Resour.">
        <title>The genomes of chicory, endive, great burdock and yacon provide insights into Asteraceae paleo-polyploidization history and plant inulin production.</title>
        <authorList>
            <person name="Fan W."/>
            <person name="Wang S."/>
            <person name="Wang H."/>
            <person name="Wang A."/>
            <person name="Jiang F."/>
            <person name="Liu H."/>
            <person name="Zhao H."/>
            <person name="Xu D."/>
            <person name="Zhang Y."/>
        </authorList>
    </citation>
    <scope>NUCLEOTIDE SEQUENCE [LARGE SCALE GENOMIC DNA]</scope>
    <source>
        <strain evidence="2">cv. Punajuju</strain>
        <tissue evidence="1">Leaves</tissue>
    </source>
</reference>
<name>A0ACB8ZV44_CICIN</name>
<evidence type="ECO:0000313" key="1">
    <source>
        <dbReference type="EMBL" id="KAI3701250.1"/>
    </source>
</evidence>
<protein>
    <submittedName>
        <fullName evidence="1">Uncharacterized protein</fullName>
    </submittedName>
</protein>
<keyword evidence="2" id="KW-1185">Reference proteome</keyword>
<sequence>MLRPKRMQVFSQKKMKKETKMGLVSNKIKRVNTIALNLVSNKIKRFQAKARNLVSNNIIKRSEIKAGDHIYTYRAMNAYAHHGIYVGDNKVIHFTSHKGNKSSNRPKSEVIITSLDVFLRNGDLYRYEYGVTKDNFMDKIRGGCCTTATSDKADTVIHRANYLLRENGFGKYSLTKNNCEDFSLYCKTGLRIIGSTQMRSSGQVAAVVCCISSMSWLPMPLLVLSPSLWLLVSLKRRVSVSLSLSSVALLPKPILTLTVVSPELRKLNADIGSRYDVEKVCVAKLVDKMHLR</sequence>
<evidence type="ECO:0000313" key="2">
    <source>
        <dbReference type="Proteomes" id="UP001055811"/>
    </source>
</evidence>
<gene>
    <name evidence="1" type="ORF">L2E82_45900</name>
</gene>
<comment type="caution">
    <text evidence="1">The sequence shown here is derived from an EMBL/GenBank/DDBJ whole genome shotgun (WGS) entry which is preliminary data.</text>
</comment>
<proteinExistence type="predicted"/>